<feature type="non-terminal residue" evidence="1">
    <location>
        <position position="134"/>
    </location>
</feature>
<dbReference type="RefSeq" id="WP_369807650.1">
    <property type="nucleotide sequence ID" value="NZ_JACOPP010000051.1"/>
</dbReference>
<dbReference type="EMBL" id="JACOPP010000051">
    <property type="protein sequence ID" value="MBC5735268.1"/>
    <property type="molecule type" value="Genomic_DNA"/>
</dbReference>
<protein>
    <submittedName>
        <fullName evidence="1">Uncharacterized protein</fullName>
    </submittedName>
</protein>
<name>A0A8J6J7R7_9FIRM</name>
<sequence>MKRYDNIKPAPSKGREIIPAGGYVAKINAAVTEETDYGDRLVIYFDVCEGDFRGFFHNDYDSQTQEDKKWRGVYRLYLPKEDGTEKDEWSKRALSNVMWSLEESNPGYHFDFDEAKLKDKLVGVLFRNKEWEMD</sequence>
<dbReference type="AlphaFoldDB" id="A0A8J6J7R7"/>
<comment type="caution">
    <text evidence="1">The sequence shown here is derived from an EMBL/GenBank/DDBJ whole genome shotgun (WGS) entry which is preliminary data.</text>
</comment>
<accession>A0A8J6J7R7</accession>
<evidence type="ECO:0000313" key="1">
    <source>
        <dbReference type="EMBL" id="MBC5735268.1"/>
    </source>
</evidence>
<organism evidence="1 2">
    <name type="scientific">Lawsonibacter hominis</name>
    <dbReference type="NCBI Taxonomy" id="2763053"/>
    <lineage>
        <taxon>Bacteria</taxon>
        <taxon>Bacillati</taxon>
        <taxon>Bacillota</taxon>
        <taxon>Clostridia</taxon>
        <taxon>Eubacteriales</taxon>
        <taxon>Oscillospiraceae</taxon>
        <taxon>Lawsonibacter</taxon>
    </lineage>
</organism>
<keyword evidence="2" id="KW-1185">Reference proteome</keyword>
<reference evidence="1" key="1">
    <citation type="submission" date="2020-08" db="EMBL/GenBank/DDBJ databases">
        <title>Genome public.</title>
        <authorList>
            <person name="Liu C."/>
            <person name="Sun Q."/>
        </authorList>
    </citation>
    <scope>NUCLEOTIDE SEQUENCE</scope>
    <source>
        <strain evidence="1">NSJ-51</strain>
    </source>
</reference>
<proteinExistence type="predicted"/>
<evidence type="ECO:0000313" key="2">
    <source>
        <dbReference type="Proteomes" id="UP000661435"/>
    </source>
</evidence>
<gene>
    <name evidence="1" type="ORF">H8S57_16345</name>
</gene>
<dbReference type="Proteomes" id="UP000661435">
    <property type="component" value="Unassembled WGS sequence"/>
</dbReference>